<dbReference type="EMBL" id="KQ976403">
    <property type="protein sequence ID" value="KYM92182.1"/>
    <property type="molecule type" value="Genomic_DNA"/>
</dbReference>
<accession>A0A195BUD1</accession>
<proteinExistence type="predicted"/>
<protein>
    <submittedName>
        <fullName evidence="2">Uncharacterized protein</fullName>
    </submittedName>
</protein>
<keyword evidence="3" id="KW-1185">Reference proteome</keyword>
<evidence type="ECO:0000313" key="2">
    <source>
        <dbReference type="EMBL" id="KYM92182.1"/>
    </source>
</evidence>
<organism evidence="2 3">
    <name type="scientific">Atta colombica</name>
    <dbReference type="NCBI Taxonomy" id="520822"/>
    <lineage>
        <taxon>Eukaryota</taxon>
        <taxon>Metazoa</taxon>
        <taxon>Ecdysozoa</taxon>
        <taxon>Arthropoda</taxon>
        <taxon>Hexapoda</taxon>
        <taxon>Insecta</taxon>
        <taxon>Pterygota</taxon>
        <taxon>Neoptera</taxon>
        <taxon>Endopterygota</taxon>
        <taxon>Hymenoptera</taxon>
        <taxon>Apocrita</taxon>
        <taxon>Aculeata</taxon>
        <taxon>Formicoidea</taxon>
        <taxon>Formicidae</taxon>
        <taxon>Myrmicinae</taxon>
        <taxon>Atta</taxon>
    </lineage>
</organism>
<evidence type="ECO:0000256" key="1">
    <source>
        <dbReference type="SAM" id="MobiDB-lite"/>
    </source>
</evidence>
<evidence type="ECO:0000313" key="3">
    <source>
        <dbReference type="Proteomes" id="UP000078540"/>
    </source>
</evidence>
<feature type="compositionally biased region" description="Basic and acidic residues" evidence="1">
    <location>
        <begin position="69"/>
        <end position="89"/>
    </location>
</feature>
<dbReference type="AlphaFoldDB" id="A0A195BUD1"/>
<dbReference type="Proteomes" id="UP000078540">
    <property type="component" value="Unassembled WGS sequence"/>
</dbReference>
<reference evidence="2 3" key="1">
    <citation type="submission" date="2015-09" db="EMBL/GenBank/DDBJ databases">
        <title>Atta colombica WGS genome.</title>
        <authorList>
            <person name="Nygaard S."/>
            <person name="Hu H."/>
            <person name="Boomsma J."/>
            <person name="Zhang G."/>
        </authorList>
    </citation>
    <scope>NUCLEOTIDE SEQUENCE [LARGE SCALE GENOMIC DNA]</scope>
    <source>
        <strain evidence="2">Treedump-2</strain>
        <tissue evidence="2">Whole body</tissue>
    </source>
</reference>
<feature type="region of interest" description="Disordered" evidence="1">
    <location>
        <begin position="66"/>
        <end position="89"/>
    </location>
</feature>
<feature type="region of interest" description="Disordered" evidence="1">
    <location>
        <begin position="18"/>
        <end position="37"/>
    </location>
</feature>
<name>A0A195BUD1_9HYME</name>
<sequence length="89" mass="9902">MTTMATTATTTATIVEVTGRQEEDNDAEIAPSSRSGERLSPLLKRFKTLAMNADDPTRCPNIWIPQHVQSEREEHSGEGPDEHTPERLL</sequence>
<gene>
    <name evidence="2" type="ORF">ALC53_01245</name>
</gene>